<dbReference type="InterPro" id="IPR005471">
    <property type="entry name" value="Tscrpt_reg_IclR_N"/>
</dbReference>
<dbReference type="InterPro" id="IPR036388">
    <property type="entry name" value="WH-like_DNA-bd_sf"/>
</dbReference>
<organism evidence="7 8">
    <name type="scientific">Serratia sp. (strain ATCC 39006)</name>
    <name type="common">Prodigiosinella confusarubida</name>
    <dbReference type="NCBI Taxonomy" id="104623"/>
    <lineage>
        <taxon>Bacteria</taxon>
        <taxon>Pseudomonadati</taxon>
        <taxon>Pseudomonadota</taxon>
        <taxon>Gammaproteobacteria</taxon>
        <taxon>Enterobacterales</taxon>
        <taxon>Pectobacteriaceae</taxon>
        <taxon>Prodigiosinella</taxon>
    </lineage>
</organism>
<reference evidence="6 9" key="3">
    <citation type="submission" date="2017-11" db="EMBL/GenBank/DDBJ databases">
        <title>Complete genome sequence of Serratia sp. ATCC 39006 LacA.</title>
        <authorList>
            <person name="Hampton H.G."/>
            <person name="Jackson S.A."/>
            <person name="Jauregui R."/>
            <person name="Poulter G.T.M."/>
            <person name="Salmond G.P.C."/>
            <person name="Fineran P.C."/>
        </authorList>
    </citation>
    <scope>NUCLEOTIDE SEQUENCE [LARGE SCALE GENOMIC DNA]</scope>
    <source>
        <strain evidence="6 9">ATCC 39006</strain>
    </source>
</reference>
<name>A0A2I5TFF4_SERS3</name>
<dbReference type="AlphaFoldDB" id="A0A2I5TFF4"/>
<evidence type="ECO:0000313" key="6">
    <source>
        <dbReference type="EMBL" id="AUG98962.1"/>
    </source>
</evidence>
<evidence type="ECO:0000313" key="8">
    <source>
        <dbReference type="Proteomes" id="UP000017700"/>
    </source>
</evidence>
<dbReference type="SUPFAM" id="SSF55781">
    <property type="entry name" value="GAF domain-like"/>
    <property type="match status" value="1"/>
</dbReference>
<dbReference type="InterPro" id="IPR036390">
    <property type="entry name" value="WH_DNA-bd_sf"/>
</dbReference>
<evidence type="ECO:0000313" key="7">
    <source>
        <dbReference type="EMBL" id="AUH03277.1"/>
    </source>
</evidence>
<keyword evidence="2" id="KW-0238">DNA-binding</keyword>
<dbReference type="Gene3D" id="1.10.10.10">
    <property type="entry name" value="Winged helix-like DNA-binding domain superfamily/Winged helix DNA-binding domain"/>
    <property type="match status" value="1"/>
</dbReference>
<dbReference type="PROSITE" id="PS51077">
    <property type="entry name" value="HTH_ICLR"/>
    <property type="match status" value="1"/>
</dbReference>
<evidence type="ECO:0000256" key="2">
    <source>
        <dbReference type="ARBA" id="ARBA00023125"/>
    </source>
</evidence>
<evidence type="ECO:0000313" key="9">
    <source>
        <dbReference type="Proteomes" id="UP000233778"/>
    </source>
</evidence>
<dbReference type="InterPro" id="IPR050707">
    <property type="entry name" value="HTH_MetabolicPath_Reg"/>
</dbReference>
<dbReference type="RefSeq" id="WP_021013583.1">
    <property type="nucleotide sequence ID" value="NZ_CP025084.1"/>
</dbReference>
<dbReference type="OrthoDB" id="6166718at2"/>
<dbReference type="KEGG" id="sera:Ser39006_003465"/>
<reference evidence="7" key="4">
    <citation type="submission" date="2017-11" db="EMBL/GenBank/DDBJ databases">
        <title>Complete genome sequence of Serratia sp. ATCC 39006.</title>
        <authorList>
            <person name="Hampton H.G."/>
            <person name="Jackson S.A."/>
            <person name="Jauregui R."/>
            <person name="Poulter G.T.M."/>
            <person name="Salmond G.P.C."/>
            <person name="Fineran P.C."/>
        </authorList>
    </citation>
    <scope>NUCLEOTIDE SEQUENCE</scope>
    <source>
        <strain evidence="7">ATCC 39006</strain>
    </source>
</reference>
<protein>
    <submittedName>
        <fullName evidence="7">IclR family transcriptional regulator</fullName>
    </submittedName>
</protein>
<dbReference type="InterPro" id="IPR029016">
    <property type="entry name" value="GAF-like_dom_sf"/>
</dbReference>
<evidence type="ECO:0000259" key="5">
    <source>
        <dbReference type="PROSITE" id="PS51078"/>
    </source>
</evidence>
<proteinExistence type="predicted"/>
<dbReference type="SMART" id="SM00346">
    <property type="entry name" value="HTH_ICLR"/>
    <property type="match status" value="1"/>
</dbReference>
<keyword evidence="8" id="KW-1185">Reference proteome</keyword>
<evidence type="ECO:0000256" key="1">
    <source>
        <dbReference type="ARBA" id="ARBA00023015"/>
    </source>
</evidence>
<dbReference type="GO" id="GO:0045892">
    <property type="term" value="P:negative regulation of DNA-templated transcription"/>
    <property type="evidence" value="ECO:0007669"/>
    <property type="project" value="TreeGrafter"/>
</dbReference>
<dbReference type="Pfam" id="PF09339">
    <property type="entry name" value="HTH_IclR"/>
    <property type="match status" value="1"/>
</dbReference>
<dbReference type="GO" id="GO:0003677">
    <property type="term" value="F:DNA binding"/>
    <property type="evidence" value="ECO:0007669"/>
    <property type="project" value="UniProtKB-KW"/>
</dbReference>
<dbReference type="KEGG" id="serq:CWC46_03465"/>
<gene>
    <name evidence="6" type="ORF">CWC46_03465</name>
    <name evidence="7" type="ORF">Ser39006_003465</name>
</gene>
<dbReference type="STRING" id="104623.Ser39006_00306"/>
<dbReference type="PANTHER" id="PTHR30136:SF39">
    <property type="entry name" value="TRANSCRIPTIONAL REGULATORY PROTEIN"/>
    <property type="match status" value="1"/>
</dbReference>
<dbReference type="PROSITE" id="PS51078">
    <property type="entry name" value="ICLR_ED"/>
    <property type="match status" value="1"/>
</dbReference>
<reference evidence="7" key="2">
    <citation type="submission" date="2013-09" db="EMBL/GenBank/DDBJ databases">
        <authorList>
            <person name="Wang G."/>
            <person name="Yang Y."/>
            <person name="Su Y."/>
        </authorList>
    </citation>
    <scope>NUCLEOTIDE SEQUENCE</scope>
    <source>
        <strain evidence="7">ATCC 39006</strain>
    </source>
</reference>
<dbReference type="EMBL" id="CP025084">
    <property type="protein sequence ID" value="AUH03277.1"/>
    <property type="molecule type" value="Genomic_DNA"/>
</dbReference>
<sequence length="241" mass="26427">MSRQKTTDVDRSVKAVKRTLAILDAFIHHPGGITLSELEAQTGLFKSVILRYMLSLEAERYVLKRADGSYELGSRAYQLGCTYERTFNLREHVLPVLDKLTDATLESSTFFVRDGDYRLCLLRKDSPQHIKSSVPVGTMLPMDDTSAAHVLRTFEQGMPAKWSFPAGLFTSTGAGTNRQASTTYLTASISAPVFKHDNQLAGALSISGPTSRFDPADTHSQQLLMEAAIALSLVLGAVMPE</sequence>
<dbReference type="Gene3D" id="3.30.450.40">
    <property type="match status" value="2"/>
</dbReference>
<feature type="domain" description="IclR-ED" evidence="5">
    <location>
        <begin position="75"/>
        <end position="237"/>
    </location>
</feature>
<dbReference type="GO" id="GO:0003700">
    <property type="term" value="F:DNA-binding transcription factor activity"/>
    <property type="evidence" value="ECO:0007669"/>
    <property type="project" value="TreeGrafter"/>
</dbReference>
<accession>A0A2I5TFF4</accession>
<feature type="domain" description="HTH iclR-type" evidence="4">
    <location>
        <begin position="13"/>
        <end position="74"/>
    </location>
</feature>
<dbReference type="EMBL" id="CP025085">
    <property type="protein sequence ID" value="AUG98962.1"/>
    <property type="molecule type" value="Genomic_DNA"/>
</dbReference>
<keyword evidence="3" id="KW-0804">Transcription</keyword>
<dbReference type="Proteomes" id="UP000233778">
    <property type="component" value="Chromosome"/>
</dbReference>
<evidence type="ECO:0000259" key="4">
    <source>
        <dbReference type="PROSITE" id="PS51077"/>
    </source>
</evidence>
<dbReference type="InterPro" id="IPR014757">
    <property type="entry name" value="Tscrpt_reg_IclR_C"/>
</dbReference>
<reference evidence="7 8" key="1">
    <citation type="journal article" date="2013" name="Genome Announc.">
        <title>Draft genome sequence of Serratia sp. strain ATCC 39006, a model bacterium for analysis of the biosynthesis and regulation of prodigiosin, a carbapenem, and gas vesicles.</title>
        <authorList>
            <person name="Fineran P.C."/>
            <person name="Iglesias Cans M.C."/>
            <person name="Ramsay J.P."/>
            <person name="Wilf N.M."/>
            <person name="Cossyleon D."/>
            <person name="McNeil M.B."/>
            <person name="Williamson N.R."/>
            <person name="Monson R.E."/>
            <person name="Becher S.A."/>
            <person name="Stanton J.A."/>
            <person name="Brugger K."/>
            <person name="Brown S.D."/>
            <person name="Salmond G.P."/>
        </authorList>
    </citation>
    <scope>NUCLEOTIDE SEQUENCE [LARGE SCALE GENOMIC DNA]</scope>
    <source>
        <strain evidence="7">ATCC 39006</strain>
        <strain evidence="8">ATCC 39006 / SC 11482</strain>
    </source>
</reference>
<dbReference type="Pfam" id="PF01614">
    <property type="entry name" value="IclR_C"/>
    <property type="match status" value="1"/>
</dbReference>
<dbReference type="PANTHER" id="PTHR30136">
    <property type="entry name" value="HELIX-TURN-HELIX TRANSCRIPTIONAL REGULATOR, ICLR FAMILY"/>
    <property type="match status" value="1"/>
</dbReference>
<evidence type="ECO:0000256" key="3">
    <source>
        <dbReference type="ARBA" id="ARBA00023163"/>
    </source>
</evidence>
<dbReference type="SUPFAM" id="SSF46785">
    <property type="entry name" value="Winged helix' DNA-binding domain"/>
    <property type="match status" value="1"/>
</dbReference>
<dbReference type="Proteomes" id="UP000017700">
    <property type="component" value="Chromosome"/>
</dbReference>
<keyword evidence="1" id="KW-0805">Transcription regulation</keyword>